<feature type="transmembrane region" description="Helical" evidence="5">
    <location>
        <begin position="43"/>
        <end position="61"/>
    </location>
</feature>
<keyword evidence="4 5" id="KW-0472">Membrane</keyword>
<dbReference type="Proteomes" id="UP001430701">
    <property type="component" value="Unassembled WGS sequence"/>
</dbReference>
<dbReference type="EMBL" id="JDSQ01000015">
    <property type="protein sequence ID" value="EWS77701.1"/>
    <property type="molecule type" value="Genomic_DNA"/>
</dbReference>
<evidence type="ECO:0000313" key="8">
    <source>
        <dbReference type="EMBL" id="MCD8471917.1"/>
    </source>
</evidence>
<feature type="transmembrane region" description="Helical" evidence="5">
    <location>
        <begin position="127"/>
        <end position="145"/>
    </location>
</feature>
<feature type="transmembrane region" description="Helical" evidence="5">
    <location>
        <begin position="209"/>
        <end position="226"/>
    </location>
</feature>
<feature type="transmembrane region" description="Helical" evidence="5">
    <location>
        <begin position="12"/>
        <end position="31"/>
    </location>
</feature>
<feature type="transmembrane region" description="Helical" evidence="5">
    <location>
        <begin position="238"/>
        <end position="257"/>
    </location>
</feature>
<feature type="transmembrane region" description="Helical" evidence="5">
    <location>
        <begin position="181"/>
        <end position="203"/>
    </location>
</feature>
<evidence type="ECO:0000256" key="5">
    <source>
        <dbReference type="SAM" id="Phobius"/>
    </source>
</evidence>
<feature type="transmembrane region" description="Helical" evidence="5">
    <location>
        <begin position="97"/>
        <end position="118"/>
    </location>
</feature>
<feature type="transmembrane region" description="Helical" evidence="5">
    <location>
        <begin position="73"/>
        <end position="91"/>
    </location>
</feature>
<feature type="domain" description="EamA" evidence="6">
    <location>
        <begin position="151"/>
        <end position="277"/>
    </location>
</feature>
<sequence>MVSQAQTPLRAAMLMLFSTLSFGMMAITIRYASAQIATTEIAFFRNAFGLLVLLPLILGPGKRLPLTEHGSRYLVRTAIGLVSMLCNFWAIGHLPLAQAITLSYSTPLFATILAVLWLHEVVRLRRWLAVVAGFAGILVLLQPWSSTFSPALLVALAAALINAVVTIQIKQLSHLDPPDTVVFYTYAFWIPLSLLPALWQWHWPQGLDWVWLIATGTFGTIGQLLWTRALRLGEISALQPIGFMQLPLVALLGWWLFGERLDRYTVLGASIIIAANVYITHRETVLARRAAAAAMQKSK</sequence>
<keyword evidence="10" id="KW-1185">Reference proteome</keyword>
<dbReference type="eggNOG" id="COG0697">
    <property type="taxonomic scope" value="Bacteria"/>
</dbReference>
<evidence type="ECO:0000256" key="2">
    <source>
        <dbReference type="ARBA" id="ARBA00022692"/>
    </source>
</evidence>
<keyword evidence="2 5" id="KW-0812">Transmembrane</keyword>
<feature type="domain" description="EamA" evidence="6">
    <location>
        <begin position="11"/>
        <end position="141"/>
    </location>
</feature>
<dbReference type="InterPro" id="IPR037185">
    <property type="entry name" value="EmrE-like"/>
</dbReference>
<dbReference type="STRING" id="1444770.AF72_09255"/>
<feature type="transmembrane region" description="Helical" evidence="5">
    <location>
        <begin position="263"/>
        <end position="279"/>
    </location>
</feature>
<evidence type="ECO:0000313" key="7">
    <source>
        <dbReference type="EMBL" id="EWS77701.1"/>
    </source>
</evidence>
<gene>
    <name evidence="7" type="ORF">AF72_09255</name>
    <name evidence="8" type="ORF">LPH55_00130</name>
</gene>
<dbReference type="Gene3D" id="1.10.3730.20">
    <property type="match status" value="2"/>
</dbReference>
<organism evidence="7 9">
    <name type="scientific">Xylella taiwanensis</name>
    <dbReference type="NCBI Taxonomy" id="1444770"/>
    <lineage>
        <taxon>Bacteria</taxon>
        <taxon>Pseudomonadati</taxon>
        <taxon>Pseudomonadota</taxon>
        <taxon>Gammaproteobacteria</taxon>
        <taxon>Lysobacterales</taxon>
        <taxon>Lysobacteraceae</taxon>
        <taxon>Xylella</taxon>
    </lineage>
</organism>
<dbReference type="GO" id="GO:0016020">
    <property type="term" value="C:membrane"/>
    <property type="evidence" value="ECO:0007669"/>
    <property type="project" value="UniProtKB-SubCell"/>
</dbReference>
<dbReference type="PANTHER" id="PTHR22911">
    <property type="entry name" value="ACYL-MALONYL CONDENSING ENZYME-RELATED"/>
    <property type="match status" value="1"/>
</dbReference>
<dbReference type="RefSeq" id="WP_038271689.1">
    <property type="nucleotide sequence ID" value="NZ_CP053627.1"/>
</dbReference>
<dbReference type="AlphaFoldDB" id="Z9JIP1"/>
<dbReference type="PATRIC" id="fig|1444770.3.peg.2194"/>
<evidence type="ECO:0000313" key="9">
    <source>
        <dbReference type="Proteomes" id="UP000020406"/>
    </source>
</evidence>
<reference evidence="8" key="2">
    <citation type="submission" date="2021-11" db="EMBL/GenBank/DDBJ databases">
        <title>Genome sequence of Xylella taiwanensis PLS432.</title>
        <authorList>
            <person name="Weng L.-W."/>
            <person name="Su C.-C."/>
            <person name="Tsai C.-W."/>
            <person name="Kuo C.-H."/>
        </authorList>
    </citation>
    <scope>NUCLEOTIDE SEQUENCE</scope>
    <source>
        <strain evidence="8">PLS432</strain>
    </source>
</reference>
<evidence type="ECO:0000256" key="3">
    <source>
        <dbReference type="ARBA" id="ARBA00022989"/>
    </source>
</evidence>
<accession>Z9JIP1</accession>
<dbReference type="EMBL" id="JAJPPU010000001">
    <property type="protein sequence ID" value="MCD8471917.1"/>
    <property type="molecule type" value="Genomic_DNA"/>
</dbReference>
<dbReference type="GeneID" id="68901650"/>
<evidence type="ECO:0000313" key="10">
    <source>
        <dbReference type="Proteomes" id="UP001430701"/>
    </source>
</evidence>
<reference evidence="7 9" key="1">
    <citation type="journal article" date="2014" name="Genome Announc.">
        <title>Draft Genome Sequence of Xylella fastidiosa Pear Leaf Scorch Strain in Taiwan.</title>
        <authorList>
            <person name="Su C.C."/>
            <person name="Deng W.L."/>
            <person name="Jan F.J."/>
            <person name="Chang C.J."/>
            <person name="Huang H."/>
            <person name="Chen J."/>
        </authorList>
    </citation>
    <scope>NUCLEOTIDE SEQUENCE [LARGE SCALE GENOMIC DNA]</scope>
    <source>
        <strain evidence="7 9">PLS229</strain>
    </source>
</reference>
<dbReference type="InterPro" id="IPR000620">
    <property type="entry name" value="EamA_dom"/>
</dbReference>
<comment type="caution">
    <text evidence="7">The sequence shown here is derived from an EMBL/GenBank/DDBJ whole genome shotgun (WGS) entry which is preliminary data.</text>
</comment>
<evidence type="ECO:0000259" key="6">
    <source>
        <dbReference type="Pfam" id="PF00892"/>
    </source>
</evidence>
<protein>
    <submittedName>
        <fullName evidence="8">DMT family transporter</fullName>
    </submittedName>
    <submittedName>
        <fullName evidence="7">Membrane protein</fullName>
    </submittedName>
</protein>
<proteinExistence type="predicted"/>
<feature type="transmembrane region" description="Helical" evidence="5">
    <location>
        <begin position="151"/>
        <end position="169"/>
    </location>
</feature>
<evidence type="ECO:0000256" key="1">
    <source>
        <dbReference type="ARBA" id="ARBA00004141"/>
    </source>
</evidence>
<dbReference type="KEGG" id="xtw:AB672_10130"/>
<dbReference type="Proteomes" id="UP000020406">
    <property type="component" value="Unassembled WGS sequence"/>
</dbReference>
<keyword evidence="3 5" id="KW-1133">Transmembrane helix</keyword>
<name>Z9JIP1_9GAMM</name>
<dbReference type="Pfam" id="PF00892">
    <property type="entry name" value="EamA"/>
    <property type="match status" value="2"/>
</dbReference>
<comment type="subcellular location">
    <subcellularLocation>
        <location evidence="1">Membrane</location>
        <topology evidence="1">Multi-pass membrane protein</topology>
    </subcellularLocation>
</comment>
<dbReference type="SUPFAM" id="SSF103481">
    <property type="entry name" value="Multidrug resistance efflux transporter EmrE"/>
    <property type="match status" value="2"/>
</dbReference>
<evidence type="ECO:0000256" key="4">
    <source>
        <dbReference type="ARBA" id="ARBA00023136"/>
    </source>
</evidence>
<dbReference type="PANTHER" id="PTHR22911:SF6">
    <property type="entry name" value="SOLUTE CARRIER FAMILY 35 MEMBER G1"/>
    <property type="match status" value="1"/>
</dbReference>